<dbReference type="AlphaFoldDB" id="A0AAI9ELM6"/>
<evidence type="ECO:0000313" key="1">
    <source>
        <dbReference type="EMBL" id="CFQ87989.1"/>
    </source>
</evidence>
<evidence type="ECO:0000313" key="2">
    <source>
        <dbReference type="Proteomes" id="UP000046784"/>
    </source>
</evidence>
<organism evidence="1 2">
    <name type="scientific">Yersinia frederiksenii</name>
    <dbReference type="NCBI Taxonomy" id="29484"/>
    <lineage>
        <taxon>Bacteria</taxon>
        <taxon>Pseudomonadati</taxon>
        <taxon>Pseudomonadota</taxon>
        <taxon>Gammaproteobacteria</taxon>
        <taxon>Enterobacterales</taxon>
        <taxon>Yersiniaceae</taxon>
        <taxon>Yersinia</taxon>
    </lineage>
</organism>
<protein>
    <submittedName>
        <fullName evidence="1">Uncharacterized protein</fullName>
    </submittedName>
</protein>
<dbReference type="RefSeq" id="WP_057642811.1">
    <property type="nucleotide sequence ID" value="NZ_CABMMF010000002.1"/>
</dbReference>
<proteinExistence type="predicted"/>
<dbReference type="Proteomes" id="UP000046784">
    <property type="component" value="Unassembled WGS sequence"/>
</dbReference>
<dbReference type="EMBL" id="CGCB01000002">
    <property type="protein sequence ID" value="CFQ87989.1"/>
    <property type="molecule type" value="Genomic_DNA"/>
</dbReference>
<reference evidence="1 2" key="1">
    <citation type="submission" date="2015-03" db="EMBL/GenBank/DDBJ databases">
        <authorList>
            <consortium name="Pathogen Informatics"/>
            <person name="Murphy D."/>
        </authorList>
    </citation>
    <scope>NUCLEOTIDE SEQUENCE [LARGE SCALE GENOMIC DNA]</scope>
    <source>
        <strain evidence="1 2">3400/83</strain>
    </source>
</reference>
<gene>
    <name evidence="1" type="ORF">ERS008524_00601</name>
</gene>
<sequence>MSEVARYKVLRRSYINFQILEEGEEVDYEGKPGSALEPINEAAKLAKAGAVVIADVVPVVDERDEAPLIDPPTPVVALTEQGVTVDSEAALQLLREEYEGLFGKKPHPATQEETLKTKIAEKRKELGFV</sequence>
<name>A0AAI9ELM6_YERFR</name>
<comment type="caution">
    <text evidence="1">The sequence shown here is derived from an EMBL/GenBank/DDBJ whole genome shotgun (WGS) entry which is preliminary data.</text>
</comment>
<accession>A0AAI9ELM6</accession>